<keyword evidence="5" id="KW-0238">DNA-binding</keyword>
<dbReference type="InterPro" id="IPR012337">
    <property type="entry name" value="RNaseH-like_sf"/>
</dbReference>
<feature type="domain" description="hAT-like transposase RNase-H fold" evidence="8">
    <location>
        <begin position="209"/>
        <end position="308"/>
    </location>
</feature>
<name>A0A8I7BGK0_HORVV</name>
<dbReference type="Pfam" id="PF05699">
    <property type="entry name" value="Dimer_Tnp_hAT"/>
    <property type="match status" value="1"/>
</dbReference>
<evidence type="ECO:0000256" key="3">
    <source>
        <dbReference type="ARBA" id="ARBA00022771"/>
    </source>
</evidence>
<dbReference type="SUPFAM" id="SSF53098">
    <property type="entry name" value="Ribonuclease H-like"/>
    <property type="match status" value="1"/>
</dbReference>
<evidence type="ECO:0000256" key="2">
    <source>
        <dbReference type="ARBA" id="ARBA00022723"/>
    </source>
</evidence>
<keyword evidence="6" id="KW-0539">Nucleus</keyword>
<dbReference type="Pfam" id="PF14372">
    <property type="entry name" value="hAT-like_RNase-H"/>
    <property type="match status" value="1"/>
</dbReference>
<keyword evidence="4" id="KW-0862">Zinc</keyword>
<dbReference type="SMR" id="A0A8I7BGK0"/>
<dbReference type="GO" id="GO:0008270">
    <property type="term" value="F:zinc ion binding"/>
    <property type="evidence" value="ECO:0007669"/>
    <property type="project" value="UniProtKB-KW"/>
</dbReference>
<reference evidence="10" key="1">
    <citation type="journal article" date="2012" name="Nature">
        <title>A physical, genetic and functional sequence assembly of the barley genome.</title>
        <authorList>
            <consortium name="The International Barley Genome Sequencing Consortium"/>
            <person name="Mayer K.F."/>
            <person name="Waugh R."/>
            <person name="Brown J.W."/>
            <person name="Schulman A."/>
            <person name="Langridge P."/>
            <person name="Platzer M."/>
            <person name="Fincher G.B."/>
            <person name="Muehlbauer G.J."/>
            <person name="Sato K."/>
            <person name="Close T.J."/>
            <person name="Wise R.P."/>
            <person name="Stein N."/>
        </authorList>
    </citation>
    <scope>NUCLEOTIDE SEQUENCE [LARGE SCALE GENOMIC DNA]</scope>
    <source>
        <strain evidence="10">cv. Morex</strain>
    </source>
</reference>
<evidence type="ECO:0000313" key="9">
    <source>
        <dbReference type="EnsemblPlants" id="HORVU.MOREX.r3.6HG0560330.1"/>
    </source>
</evidence>
<feature type="domain" description="HAT C-terminal dimerisation" evidence="7">
    <location>
        <begin position="355"/>
        <end position="435"/>
    </location>
</feature>
<evidence type="ECO:0000256" key="1">
    <source>
        <dbReference type="ARBA" id="ARBA00004123"/>
    </source>
</evidence>
<dbReference type="PANTHER" id="PTHR46481">
    <property type="entry name" value="ZINC FINGER BED DOMAIN-CONTAINING PROTEIN 4"/>
    <property type="match status" value="1"/>
</dbReference>
<reference evidence="9" key="2">
    <citation type="submission" date="2020-10" db="EMBL/GenBank/DDBJ databases">
        <authorList>
            <person name="Scholz U."/>
            <person name="Mascher M."/>
            <person name="Fiebig A."/>
        </authorList>
    </citation>
    <scope>NUCLEOTIDE SEQUENCE [LARGE SCALE GENOMIC DNA]</scope>
    <source>
        <strain evidence="9">cv. Morex</strain>
    </source>
</reference>
<dbReference type="EnsemblPlants" id="HORVU.MOREX.r3.6HG0560330.1">
    <property type="protein sequence ID" value="HORVU.MOREX.r3.6HG0560330.1"/>
    <property type="gene ID" value="HORVU.MOREX.r3.6HG0560330"/>
</dbReference>
<protein>
    <submittedName>
        <fullName evidence="9">Uncharacterized protein</fullName>
    </submittedName>
</protein>
<dbReference type="InterPro" id="IPR008906">
    <property type="entry name" value="HATC_C_dom"/>
</dbReference>
<evidence type="ECO:0000259" key="8">
    <source>
        <dbReference type="Pfam" id="PF14372"/>
    </source>
</evidence>
<dbReference type="PANTHER" id="PTHR46481:SF10">
    <property type="entry name" value="ZINC FINGER BED DOMAIN-CONTAINING PROTEIN 39"/>
    <property type="match status" value="1"/>
</dbReference>
<accession>A0A8I7BGK0</accession>
<dbReference type="InterPro" id="IPR052035">
    <property type="entry name" value="ZnF_BED_domain_contain"/>
</dbReference>
<dbReference type="GO" id="GO:0005634">
    <property type="term" value="C:nucleus"/>
    <property type="evidence" value="ECO:0007669"/>
    <property type="project" value="UniProtKB-SubCell"/>
</dbReference>
<reference evidence="9" key="3">
    <citation type="submission" date="2022-01" db="UniProtKB">
        <authorList>
            <consortium name="EnsemblPlants"/>
        </authorList>
    </citation>
    <scope>IDENTIFICATION</scope>
    <source>
        <strain evidence="9">subsp. vulgare</strain>
    </source>
</reference>
<keyword evidence="2" id="KW-0479">Metal-binding</keyword>
<dbReference type="Gramene" id="HORVU.MOREX.r3.6HG0560330.1">
    <property type="protein sequence ID" value="HORVU.MOREX.r3.6HG0560330.1"/>
    <property type="gene ID" value="HORVU.MOREX.r3.6HG0560330"/>
</dbReference>
<keyword evidence="3" id="KW-0863">Zinc-finger</keyword>
<keyword evidence="10" id="KW-1185">Reference proteome</keyword>
<dbReference type="GO" id="GO:0046983">
    <property type="term" value="F:protein dimerization activity"/>
    <property type="evidence" value="ECO:0007669"/>
    <property type="project" value="InterPro"/>
</dbReference>
<sequence>MCVVAHYIDDNWKIQTRVLGFLELDPPHAGIVIADALYACVTDWNIETKIMSITLDNASNNDGAIKALKAKFFYRRGNDFEDQYFHIRCCAHILNLMVQDGINVLDNLIKSLRETVKYFKRSPSRLHAFVDTCKSMGVKVGNHLHLDCQTRWSSTYKMISTACQYKEALTSHDDSNANYAWAPTNAEWDMHDLISPLLKSLAEVTKAFSGSLYPTSNIFYPYIVGVKIAIKHAIDSDSEHYKQMGEEMLDKFDKYWEERNDSMVIATIFDPWYKMNYIEWAFEELYGKETARFRNEMSDVKKELEVLYDKCVAQDKLAGNGASSSSTTTSIPSIPVQAGYQSFLSARSTRVSKSELRNYLGDEVAAADTCLDILDWWKINAPRYPIMAKIAKRFLAMPATSLSSESTFSTTGRILDAYRSSLKPVMVEALVCVASYIKGTHVDLNMVPRDENEEDDVETIKLPVVEEIND</sequence>
<evidence type="ECO:0000259" key="7">
    <source>
        <dbReference type="Pfam" id="PF05699"/>
    </source>
</evidence>
<dbReference type="GO" id="GO:0003677">
    <property type="term" value="F:DNA binding"/>
    <property type="evidence" value="ECO:0007669"/>
    <property type="project" value="UniProtKB-KW"/>
</dbReference>
<dbReference type="InterPro" id="IPR025525">
    <property type="entry name" value="hAT-like_transposase_RNase-H"/>
</dbReference>
<proteinExistence type="predicted"/>
<evidence type="ECO:0000256" key="6">
    <source>
        <dbReference type="ARBA" id="ARBA00023242"/>
    </source>
</evidence>
<organism evidence="9 10">
    <name type="scientific">Hordeum vulgare subsp. vulgare</name>
    <name type="common">Domesticated barley</name>
    <dbReference type="NCBI Taxonomy" id="112509"/>
    <lineage>
        <taxon>Eukaryota</taxon>
        <taxon>Viridiplantae</taxon>
        <taxon>Streptophyta</taxon>
        <taxon>Embryophyta</taxon>
        <taxon>Tracheophyta</taxon>
        <taxon>Spermatophyta</taxon>
        <taxon>Magnoliopsida</taxon>
        <taxon>Liliopsida</taxon>
        <taxon>Poales</taxon>
        <taxon>Poaceae</taxon>
        <taxon>BOP clade</taxon>
        <taxon>Pooideae</taxon>
        <taxon>Triticodae</taxon>
        <taxon>Triticeae</taxon>
        <taxon>Hordeinae</taxon>
        <taxon>Hordeum</taxon>
    </lineage>
</organism>
<comment type="subcellular location">
    <subcellularLocation>
        <location evidence="1">Nucleus</location>
    </subcellularLocation>
</comment>
<evidence type="ECO:0000256" key="5">
    <source>
        <dbReference type="ARBA" id="ARBA00023125"/>
    </source>
</evidence>
<evidence type="ECO:0000256" key="4">
    <source>
        <dbReference type="ARBA" id="ARBA00022833"/>
    </source>
</evidence>
<dbReference type="AlphaFoldDB" id="A0A8I7BGK0"/>
<dbReference type="Proteomes" id="UP000011116">
    <property type="component" value="Chromosome 6H"/>
</dbReference>
<evidence type="ECO:0000313" key="10">
    <source>
        <dbReference type="Proteomes" id="UP000011116"/>
    </source>
</evidence>